<keyword evidence="4" id="KW-1185">Reference proteome</keyword>
<feature type="transmembrane region" description="Helical" evidence="2">
    <location>
        <begin position="227"/>
        <end position="249"/>
    </location>
</feature>
<accession>A0A7X1B666</accession>
<feature type="transmembrane region" description="Helical" evidence="2">
    <location>
        <begin position="112"/>
        <end position="139"/>
    </location>
</feature>
<feature type="transmembrane region" description="Helical" evidence="2">
    <location>
        <begin position="269"/>
        <end position="294"/>
    </location>
</feature>
<feature type="transmembrane region" description="Helical" evidence="2">
    <location>
        <begin position="330"/>
        <end position="351"/>
    </location>
</feature>
<sequence length="457" mass="50306">MTTSSEKISVKEKLGYGVGDAASNFFFHSFNILLLGYYTDVFGLTATAVGTMFIVTKLFDAFTDPIMGLIADRTKTRWGKFRPYVLWTAVPFGVIGYAMFANPDLSESGKLVYAYFTYSLMMLAYTVINVPYSSLLGVISASSVERTSVSTYRFVCAFGAQLLISAFVMPLKGLLGGGDEGLGYQRTMALFAIASVFLWFATFLTTRERVEPSPDQRVDFKNDVGVVFKNLAWIVLVAVAILTLTNVGVRGGATYYYVRYYIEDSDKMVFWIFDRTSLAWLSGGLGMLVGTFLTNPLTRAFDKRSLMIWLTGLNGLFMVGMFLIGPDQYWLMICIGFVGTIIVGPTPAIVWSMYADVADYGEWKFGRRTTGLVFSGLLFSQKMGLAIGAGLAGWILGWFGYVAGETQSEHSLLGIKLLFTVFPGLLTLAAAAATVFYPLSDVRVLEIDADLKATRKS</sequence>
<dbReference type="Proteomes" id="UP000526501">
    <property type="component" value="Unassembled WGS sequence"/>
</dbReference>
<name>A0A7X1B666_9BACT</name>
<comment type="caution">
    <text evidence="3">The sequence shown here is derived from an EMBL/GenBank/DDBJ whole genome shotgun (WGS) entry which is preliminary data.</text>
</comment>
<dbReference type="GO" id="GO:0015293">
    <property type="term" value="F:symporter activity"/>
    <property type="evidence" value="ECO:0007669"/>
    <property type="project" value="InterPro"/>
</dbReference>
<comment type="similarity">
    <text evidence="1">Belongs to the sodium:galactoside symporter (TC 2.A.2) family.</text>
</comment>
<dbReference type="SUPFAM" id="SSF103473">
    <property type="entry name" value="MFS general substrate transporter"/>
    <property type="match status" value="1"/>
</dbReference>
<evidence type="ECO:0000256" key="1">
    <source>
        <dbReference type="ARBA" id="ARBA00009617"/>
    </source>
</evidence>
<dbReference type="PANTHER" id="PTHR11328">
    <property type="entry name" value="MAJOR FACILITATOR SUPERFAMILY DOMAIN-CONTAINING PROTEIN"/>
    <property type="match status" value="1"/>
</dbReference>
<dbReference type="InterPro" id="IPR036259">
    <property type="entry name" value="MFS_trans_sf"/>
</dbReference>
<dbReference type="InterPro" id="IPR001927">
    <property type="entry name" value="Na/Gal_symport"/>
</dbReference>
<dbReference type="EMBL" id="JACHVC010000012">
    <property type="protein sequence ID" value="MBC2606342.1"/>
    <property type="molecule type" value="Genomic_DNA"/>
</dbReference>
<evidence type="ECO:0000256" key="2">
    <source>
        <dbReference type="SAM" id="Phobius"/>
    </source>
</evidence>
<dbReference type="GO" id="GO:0005886">
    <property type="term" value="C:plasma membrane"/>
    <property type="evidence" value="ECO:0007669"/>
    <property type="project" value="TreeGrafter"/>
</dbReference>
<dbReference type="Pfam" id="PF13347">
    <property type="entry name" value="MFS_2"/>
    <property type="match status" value="1"/>
</dbReference>
<evidence type="ECO:0000313" key="4">
    <source>
        <dbReference type="Proteomes" id="UP000526501"/>
    </source>
</evidence>
<feature type="transmembrane region" description="Helical" evidence="2">
    <location>
        <begin position="372"/>
        <end position="397"/>
    </location>
</feature>
<dbReference type="PANTHER" id="PTHR11328:SF24">
    <property type="entry name" value="MAJOR FACILITATOR SUPERFAMILY (MFS) PROFILE DOMAIN-CONTAINING PROTEIN"/>
    <property type="match status" value="1"/>
</dbReference>
<dbReference type="InterPro" id="IPR039672">
    <property type="entry name" value="MFS_2"/>
</dbReference>
<keyword evidence="2" id="KW-1133">Transmembrane helix</keyword>
<proteinExistence type="inferred from homology"/>
<gene>
    <name evidence="3" type="ORF">H5P27_09825</name>
</gene>
<keyword evidence="2" id="KW-0812">Transmembrane</keyword>
<dbReference type="GO" id="GO:0006814">
    <property type="term" value="P:sodium ion transport"/>
    <property type="evidence" value="ECO:0007669"/>
    <property type="project" value="InterPro"/>
</dbReference>
<keyword evidence="2" id="KW-0472">Membrane</keyword>
<feature type="transmembrane region" description="Helical" evidence="2">
    <location>
        <begin position="417"/>
        <end position="437"/>
    </location>
</feature>
<dbReference type="Gene3D" id="1.20.1250.20">
    <property type="entry name" value="MFS general substrate transporter like domains"/>
    <property type="match status" value="2"/>
</dbReference>
<feature type="transmembrane region" description="Helical" evidence="2">
    <location>
        <begin position="306"/>
        <end position="324"/>
    </location>
</feature>
<dbReference type="CDD" id="cd17332">
    <property type="entry name" value="MFS_MelB_like"/>
    <property type="match status" value="1"/>
</dbReference>
<protein>
    <submittedName>
        <fullName evidence="3">MFS transporter</fullName>
    </submittedName>
</protein>
<dbReference type="RefSeq" id="WP_185660225.1">
    <property type="nucleotide sequence ID" value="NZ_CAWPOO010000012.1"/>
</dbReference>
<feature type="transmembrane region" description="Helical" evidence="2">
    <location>
        <begin position="151"/>
        <end position="168"/>
    </location>
</feature>
<dbReference type="AlphaFoldDB" id="A0A7X1B666"/>
<feature type="transmembrane region" description="Helical" evidence="2">
    <location>
        <begin position="188"/>
        <end position="206"/>
    </location>
</feature>
<feature type="transmembrane region" description="Helical" evidence="2">
    <location>
        <begin position="84"/>
        <end position="100"/>
    </location>
</feature>
<evidence type="ECO:0000313" key="3">
    <source>
        <dbReference type="EMBL" id="MBC2606342.1"/>
    </source>
</evidence>
<reference evidence="3 4" key="1">
    <citation type="submission" date="2020-07" db="EMBL/GenBank/DDBJ databases">
        <authorList>
            <person name="Feng X."/>
        </authorList>
    </citation>
    <scope>NUCLEOTIDE SEQUENCE [LARGE SCALE GENOMIC DNA]</scope>
    <source>
        <strain evidence="3 4">JCM23202</strain>
    </source>
</reference>
<dbReference type="GO" id="GO:0008643">
    <property type="term" value="P:carbohydrate transport"/>
    <property type="evidence" value="ECO:0007669"/>
    <property type="project" value="InterPro"/>
</dbReference>
<dbReference type="NCBIfam" id="TIGR00792">
    <property type="entry name" value="gph"/>
    <property type="match status" value="1"/>
</dbReference>
<organism evidence="3 4">
    <name type="scientific">Pelagicoccus albus</name>
    <dbReference type="NCBI Taxonomy" id="415222"/>
    <lineage>
        <taxon>Bacteria</taxon>
        <taxon>Pseudomonadati</taxon>
        <taxon>Verrucomicrobiota</taxon>
        <taxon>Opitutia</taxon>
        <taxon>Puniceicoccales</taxon>
        <taxon>Pelagicoccaceae</taxon>
        <taxon>Pelagicoccus</taxon>
    </lineage>
</organism>